<evidence type="ECO:0000313" key="2">
    <source>
        <dbReference type="EMBL" id="ATW28949.1"/>
    </source>
</evidence>
<dbReference type="SUPFAM" id="SSF52968">
    <property type="entry name" value="B12-dependent dehydatase associated subunit"/>
    <property type="match status" value="1"/>
</dbReference>
<dbReference type="Pfam" id="PF02288">
    <property type="entry name" value="Dehydratase_MU"/>
    <property type="match status" value="1"/>
</dbReference>
<organism evidence="2 3">
    <name type="scientific">Formimonas warabiya</name>
    <dbReference type="NCBI Taxonomy" id="1761012"/>
    <lineage>
        <taxon>Bacteria</taxon>
        <taxon>Bacillati</taxon>
        <taxon>Bacillota</taxon>
        <taxon>Clostridia</taxon>
        <taxon>Eubacteriales</taxon>
        <taxon>Peptococcaceae</taxon>
        <taxon>Candidatus Formimonas</taxon>
    </lineage>
</organism>
<evidence type="ECO:0000256" key="1">
    <source>
        <dbReference type="SAM" id="MobiDB-lite"/>
    </source>
</evidence>
<dbReference type="InterPro" id="IPR010254">
    <property type="entry name" value="B12-dep_deHydtase_bsu"/>
</dbReference>
<gene>
    <name evidence="2" type="ORF">DCMF_27340</name>
</gene>
<name>A0A3G1L2V2_FORW1</name>
<accession>A0A3G1L2V2</accession>
<evidence type="ECO:0000313" key="3">
    <source>
        <dbReference type="Proteomes" id="UP000323521"/>
    </source>
</evidence>
<proteinExistence type="predicted"/>
<dbReference type="InterPro" id="IPR003208">
    <property type="entry name" value="Dehydtase/Dehydtase_re"/>
</dbReference>
<dbReference type="AlphaFoldDB" id="A0A3G1L2V2"/>
<feature type="compositionally biased region" description="Low complexity" evidence="1">
    <location>
        <begin position="1"/>
        <end position="13"/>
    </location>
</feature>
<dbReference type="KEGG" id="fwa:DCMF_27340"/>
<sequence>MGNGAAAGKNGAGPDSAQGMSLTDVGTAKQGTNPKEVVIGIAPAFGKNMHYTIKRIPHAIVLREIIAGIEEEGCVARVVRVERTSDVGFISNYAAKLSGSGIGIGVQSKGTTVITQKDLNPLTNLELFPLAPLITEDRYRAIGRNAAKYAKGDSPIPVPVQLDQTVLPIYQPIAVLLHNRETSEVLIDGAHREIAYKFAK</sequence>
<dbReference type="Proteomes" id="UP000323521">
    <property type="component" value="Chromosome"/>
</dbReference>
<protein>
    <submittedName>
        <fullName evidence="2">Propanediol dehydratase</fullName>
    </submittedName>
</protein>
<dbReference type="Gene3D" id="3.40.50.10150">
    <property type="entry name" value="B12-dependent dehydatase associated subunit"/>
    <property type="match status" value="1"/>
</dbReference>
<reference evidence="2 3" key="1">
    <citation type="submission" date="2016-10" db="EMBL/GenBank/DDBJ databases">
        <title>Complete Genome Sequence of Peptococcaceae strain DCMF.</title>
        <authorList>
            <person name="Edwards R.J."/>
            <person name="Holland S.I."/>
            <person name="Deshpande N.P."/>
            <person name="Wong Y.K."/>
            <person name="Ertan H."/>
            <person name="Manefield M."/>
            <person name="Russell T.L."/>
            <person name="Lee M.J."/>
        </authorList>
    </citation>
    <scope>NUCLEOTIDE SEQUENCE [LARGE SCALE GENOMIC DNA]</scope>
    <source>
        <strain evidence="2 3">DCMF</strain>
    </source>
</reference>
<keyword evidence="3" id="KW-1185">Reference proteome</keyword>
<feature type="region of interest" description="Disordered" evidence="1">
    <location>
        <begin position="1"/>
        <end position="28"/>
    </location>
</feature>
<dbReference type="NCBIfam" id="NF011616">
    <property type="entry name" value="PRK15042.1"/>
    <property type="match status" value="1"/>
</dbReference>
<dbReference type="EMBL" id="CP017634">
    <property type="protein sequence ID" value="ATW28949.1"/>
    <property type="molecule type" value="Genomic_DNA"/>
</dbReference>